<dbReference type="Proteomes" id="UP000662637">
    <property type="component" value="Unassembled WGS sequence"/>
</dbReference>
<dbReference type="Proteomes" id="UP000335636">
    <property type="component" value="Unassembled WGS sequence"/>
</dbReference>
<reference evidence="3 4" key="1">
    <citation type="submission" date="2019-04" db="EMBL/GenBank/DDBJ databases">
        <authorList>
            <person name="Alioto T."/>
            <person name="Alioto T."/>
        </authorList>
    </citation>
    <scope>NUCLEOTIDE SEQUENCE [LARGE SCALE GENOMIC DNA]</scope>
</reference>
<organism evidence="3 4">
    <name type="scientific">Marmota monax</name>
    <name type="common">Woodchuck</name>
    <dbReference type="NCBI Taxonomy" id="9995"/>
    <lineage>
        <taxon>Eukaryota</taxon>
        <taxon>Metazoa</taxon>
        <taxon>Chordata</taxon>
        <taxon>Craniata</taxon>
        <taxon>Vertebrata</taxon>
        <taxon>Euteleostomi</taxon>
        <taxon>Mammalia</taxon>
        <taxon>Eutheria</taxon>
        <taxon>Euarchontoglires</taxon>
        <taxon>Glires</taxon>
        <taxon>Rodentia</taxon>
        <taxon>Sciuromorpha</taxon>
        <taxon>Sciuridae</taxon>
        <taxon>Xerinae</taxon>
        <taxon>Marmotini</taxon>
        <taxon>Marmota</taxon>
    </lineage>
</organism>
<evidence type="ECO:0000256" key="1">
    <source>
        <dbReference type="SAM" id="MobiDB-lite"/>
    </source>
</evidence>
<evidence type="ECO:0000313" key="4">
    <source>
        <dbReference type="Proteomes" id="UP000335636"/>
    </source>
</evidence>
<name>A0A5E4BW28_MARMO</name>
<reference evidence="2" key="2">
    <citation type="submission" date="2020-08" db="EMBL/GenBank/DDBJ databases">
        <authorList>
            <person name="Shumante A."/>
            <person name="Zimin A.V."/>
            <person name="Puiu D."/>
            <person name="Salzberg S.L."/>
        </authorList>
    </citation>
    <scope>NUCLEOTIDE SEQUENCE</scope>
    <source>
        <strain evidence="2">WC2-LM</strain>
        <tissue evidence="2">Liver</tissue>
    </source>
</reference>
<feature type="region of interest" description="Disordered" evidence="1">
    <location>
        <begin position="85"/>
        <end position="189"/>
    </location>
</feature>
<accession>A0A5E4BW28</accession>
<dbReference type="EMBL" id="CABDUW010000681">
    <property type="protein sequence ID" value="VTJ73466.1"/>
    <property type="molecule type" value="Genomic_DNA"/>
</dbReference>
<dbReference type="EMBL" id="WJEC01008744">
    <property type="protein sequence ID" value="KAF7460916.1"/>
    <property type="molecule type" value="Genomic_DNA"/>
</dbReference>
<dbReference type="AlphaFoldDB" id="A0A5E4BW28"/>
<proteinExistence type="predicted"/>
<evidence type="ECO:0000313" key="3">
    <source>
        <dbReference type="EMBL" id="VTJ73466.1"/>
    </source>
</evidence>
<evidence type="ECO:0000313" key="2">
    <source>
        <dbReference type="EMBL" id="KAF7460916.1"/>
    </source>
</evidence>
<keyword evidence="4" id="KW-1185">Reference proteome</keyword>
<sequence length="189" mass="19692">MEHPVARDSPSSTAPRRRLLSLRVYVSCPLPLPPATVPNGPTPAKERALLWPHPLWEVLGSPSSSASPRAPQCCGSCGPGSRAALGSEAHGAGLLPRAQSRAGPAPTSRASFLPPPALLPSHDGRCPATRPAPRHWAGPPRLRAPHSPGATLPLDKSRPDVQGLALEPVPGHTPGDGWPHHPSLPHPSV</sequence>
<protein>
    <submittedName>
        <fullName evidence="3">Uncharacterized protein</fullName>
    </submittedName>
</protein>
<gene>
    <name evidence="2" type="ORF">GHT09_018158</name>
    <name evidence="3" type="ORF">MONAX_5E045031</name>
</gene>